<feature type="domain" description="Pyridoxamine 5'-phosphate oxidase N-terminal" evidence="2">
    <location>
        <begin position="16"/>
        <end position="136"/>
    </location>
</feature>
<dbReference type="SUPFAM" id="SSF50475">
    <property type="entry name" value="FMN-binding split barrel"/>
    <property type="match status" value="1"/>
</dbReference>
<reference evidence="4" key="1">
    <citation type="submission" date="2021-11" db="EMBL/GenBank/DDBJ databases">
        <title>Cultivation dependent microbiological survey of springs from the worlds oldest radium mine currently devoted to the extraction of radon-saturated water.</title>
        <authorList>
            <person name="Kapinusova G."/>
            <person name="Smrhova T."/>
            <person name="Strejcek M."/>
            <person name="Suman J."/>
            <person name="Jani K."/>
            <person name="Pajer P."/>
            <person name="Uhlik O."/>
        </authorList>
    </citation>
    <scope>NUCLEOTIDE SEQUENCE [LARGE SCALE GENOMIC DNA]</scope>
    <source>
        <strain evidence="4">J379</strain>
    </source>
</reference>
<dbReference type="PANTHER" id="PTHR35176">
    <property type="entry name" value="HEME OXYGENASE HI_0854-RELATED"/>
    <property type="match status" value="1"/>
</dbReference>
<evidence type="ECO:0000259" key="2">
    <source>
        <dbReference type="Pfam" id="PF01243"/>
    </source>
</evidence>
<dbReference type="EMBL" id="CP088295">
    <property type="protein sequence ID" value="UUY03254.1"/>
    <property type="molecule type" value="Genomic_DNA"/>
</dbReference>
<gene>
    <name evidence="3" type="ORF">LRS13_21685</name>
</gene>
<dbReference type="Pfam" id="PF01243">
    <property type="entry name" value="PNPOx_N"/>
    <property type="match status" value="1"/>
</dbReference>
<dbReference type="Gene3D" id="2.30.110.10">
    <property type="entry name" value="Electron Transport, Fmn-binding Protein, Chain A"/>
    <property type="match status" value="1"/>
</dbReference>
<proteinExistence type="predicted"/>
<accession>A0ABY5PEZ7</accession>
<keyword evidence="1" id="KW-0560">Oxidoreductase</keyword>
<protein>
    <submittedName>
        <fullName evidence="3">Pyridoxamine 5'-phosphate oxidase family protein</fullName>
    </submittedName>
</protein>
<organism evidence="3 4">
    <name type="scientific">Svornostia abyssi</name>
    <dbReference type="NCBI Taxonomy" id="2898438"/>
    <lineage>
        <taxon>Bacteria</taxon>
        <taxon>Bacillati</taxon>
        <taxon>Actinomycetota</taxon>
        <taxon>Thermoleophilia</taxon>
        <taxon>Solirubrobacterales</taxon>
        <taxon>Baekduiaceae</taxon>
        <taxon>Svornostia</taxon>
    </lineage>
</organism>
<dbReference type="InterPro" id="IPR011576">
    <property type="entry name" value="Pyridox_Oxase_N"/>
</dbReference>
<evidence type="ECO:0000256" key="1">
    <source>
        <dbReference type="ARBA" id="ARBA00023002"/>
    </source>
</evidence>
<dbReference type="Proteomes" id="UP001058860">
    <property type="component" value="Chromosome"/>
</dbReference>
<dbReference type="InterPro" id="IPR012349">
    <property type="entry name" value="Split_barrel_FMN-bd"/>
</dbReference>
<keyword evidence="4" id="KW-1185">Reference proteome</keyword>
<dbReference type="InterPro" id="IPR052019">
    <property type="entry name" value="F420H2_bilvrd_red/Heme_oxyg"/>
</dbReference>
<name>A0ABY5PEZ7_9ACTN</name>
<evidence type="ECO:0000313" key="4">
    <source>
        <dbReference type="Proteomes" id="UP001058860"/>
    </source>
</evidence>
<dbReference type="PANTHER" id="PTHR35176:SF6">
    <property type="entry name" value="HEME OXYGENASE HI_0854-RELATED"/>
    <property type="match status" value="1"/>
</dbReference>
<sequence>MATWREIEVAAPELAAAARAFLDAHQHKTIATLRRDGSPRISGTEATFVDGDLWWGSMPQAVKALDLRRDPRFALHSGSDDPPAWKGDAKVSGRAVEVHDRAAAEALVRAQGNDPGSEALSEFHLFRADISEVALVRLAETGDKLIVESWVEGRTPAVRRIER</sequence>
<dbReference type="RefSeq" id="WP_353863766.1">
    <property type="nucleotide sequence ID" value="NZ_CP088295.1"/>
</dbReference>
<evidence type="ECO:0000313" key="3">
    <source>
        <dbReference type="EMBL" id="UUY03254.1"/>
    </source>
</evidence>